<dbReference type="Proteomes" id="UP000251197">
    <property type="component" value="Unassembled WGS sequence"/>
</dbReference>
<dbReference type="STRING" id="158822.LH23_16280"/>
<dbReference type="PANTHER" id="PTHR30086:SF19">
    <property type="entry name" value="THREONINE EFFLUX PROTEIN"/>
    <property type="match status" value="1"/>
</dbReference>
<keyword evidence="2" id="KW-1003">Cell membrane</keyword>
<name>A0A2X3IMC2_9ENTR</name>
<keyword evidence="3 6" id="KW-0812">Transmembrane</keyword>
<keyword evidence="4 6" id="KW-1133">Transmembrane helix</keyword>
<reference evidence="7 8" key="1">
    <citation type="submission" date="2018-06" db="EMBL/GenBank/DDBJ databases">
        <authorList>
            <consortium name="Pathogen Informatics"/>
            <person name="Doyle S."/>
        </authorList>
    </citation>
    <scope>NUCLEOTIDE SEQUENCE [LARGE SCALE GENOMIC DNA]</scope>
    <source>
        <strain evidence="7 8">NCTC12120</strain>
    </source>
</reference>
<dbReference type="GO" id="GO:0005886">
    <property type="term" value="C:plasma membrane"/>
    <property type="evidence" value="ECO:0007669"/>
    <property type="project" value="UniProtKB-SubCell"/>
</dbReference>
<keyword evidence="5 6" id="KW-0472">Membrane</keyword>
<evidence type="ECO:0000256" key="5">
    <source>
        <dbReference type="ARBA" id="ARBA00023136"/>
    </source>
</evidence>
<feature type="transmembrane region" description="Helical" evidence="6">
    <location>
        <begin position="162"/>
        <end position="180"/>
    </location>
</feature>
<sequence length="298" mass="32842">MAEQGFGWGILPSWLVNQFGHGVLKPLKVEGWPQNLEVDVAWSNKTPPRASWPLDDRPGCASGGNKSAHTCGCHFVRFQVKKLFSNQQDPVDERHHHPFCHYRHRHTGRNEPGPSFVYVAQNAVARSRAHGLVTALGTGVGAAAFSLMALLGLQAFLLAVPVAYTGIKIAGGLYLLWLAYKIIKHSREPLHVGAVGKSDKSMMATFRDGLFTQLSNPKTAVVFASIFTALLPREIPTFYYVVLPVLCFVIDAGWYSIVTLVLSSEKPRNAYLRFKTVIDRLAGGVMGILGLKLIFFSR</sequence>
<proteinExistence type="predicted"/>
<evidence type="ECO:0000256" key="2">
    <source>
        <dbReference type="ARBA" id="ARBA00022475"/>
    </source>
</evidence>
<dbReference type="InterPro" id="IPR001123">
    <property type="entry name" value="LeuE-type"/>
</dbReference>
<comment type="subcellular location">
    <subcellularLocation>
        <location evidence="1">Cell membrane</location>
        <topology evidence="1">Multi-pass membrane protein</topology>
    </subcellularLocation>
</comment>
<gene>
    <name evidence="7" type="primary">rhtC_3</name>
    <name evidence="7" type="ORF">NCTC12120_06626</name>
</gene>
<protein>
    <submittedName>
        <fullName evidence="7">Threonine efflux protein</fullName>
    </submittedName>
</protein>
<dbReference type="GO" id="GO:0015171">
    <property type="term" value="F:amino acid transmembrane transporter activity"/>
    <property type="evidence" value="ECO:0007669"/>
    <property type="project" value="TreeGrafter"/>
</dbReference>
<accession>A0A2X3IMC2</accession>
<evidence type="ECO:0000313" key="7">
    <source>
        <dbReference type="EMBL" id="SQC93512.1"/>
    </source>
</evidence>
<feature type="transmembrane region" description="Helical" evidence="6">
    <location>
        <begin position="238"/>
        <end position="257"/>
    </location>
</feature>
<evidence type="ECO:0000313" key="8">
    <source>
        <dbReference type="Proteomes" id="UP000251197"/>
    </source>
</evidence>
<evidence type="ECO:0000256" key="3">
    <source>
        <dbReference type="ARBA" id="ARBA00022692"/>
    </source>
</evidence>
<evidence type="ECO:0000256" key="6">
    <source>
        <dbReference type="SAM" id="Phobius"/>
    </source>
</evidence>
<dbReference type="AlphaFoldDB" id="A0A2X3IMC2"/>
<dbReference type="EMBL" id="UAVU01000010">
    <property type="protein sequence ID" value="SQC93512.1"/>
    <property type="molecule type" value="Genomic_DNA"/>
</dbReference>
<organism evidence="7 8">
    <name type="scientific">Cedecea neteri</name>
    <dbReference type="NCBI Taxonomy" id="158822"/>
    <lineage>
        <taxon>Bacteria</taxon>
        <taxon>Pseudomonadati</taxon>
        <taxon>Pseudomonadota</taxon>
        <taxon>Gammaproteobacteria</taxon>
        <taxon>Enterobacterales</taxon>
        <taxon>Enterobacteriaceae</taxon>
        <taxon>Cedecea</taxon>
    </lineage>
</organism>
<evidence type="ECO:0000256" key="4">
    <source>
        <dbReference type="ARBA" id="ARBA00022989"/>
    </source>
</evidence>
<feature type="transmembrane region" description="Helical" evidence="6">
    <location>
        <begin position="132"/>
        <end position="156"/>
    </location>
</feature>
<dbReference type="PANTHER" id="PTHR30086">
    <property type="entry name" value="ARGININE EXPORTER PROTEIN ARGO"/>
    <property type="match status" value="1"/>
</dbReference>
<feature type="transmembrane region" description="Helical" evidence="6">
    <location>
        <begin position="277"/>
        <end position="296"/>
    </location>
</feature>
<evidence type="ECO:0000256" key="1">
    <source>
        <dbReference type="ARBA" id="ARBA00004651"/>
    </source>
</evidence>
<dbReference type="Pfam" id="PF01810">
    <property type="entry name" value="LysE"/>
    <property type="match status" value="1"/>
</dbReference>